<comment type="caution">
    <text evidence="2">The sequence shown here is derived from an EMBL/GenBank/DDBJ whole genome shotgun (WGS) entry which is preliminary data.</text>
</comment>
<feature type="domain" description="Integrase catalytic" evidence="1">
    <location>
        <begin position="147"/>
        <end position="267"/>
    </location>
</feature>
<name>A0A1J4K6R7_9EUKA</name>
<dbReference type="InterPro" id="IPR012337">
    <property type="entry name" value="RNaseH-like_sf"/>
</dbReference>
<dbReference type="RefSeq" id="XP_068358285.1">
    <property type="nucleotide sequence ID" value="XM_068505403.1"/>
</dbReference>
<proteinExistence type="predicted"/>
<dbReference type="OrthoDB" id="413361at2759"/>
<dbReference type="GO" id="GO:0015074">
    <property type="term" value="P:DNA integration"/>
    <property type="evidence" value="ECO:0007669"/>
    <property type="project" value="InterPro"/>
</dbReference>
<dbReference type="AlphaFoldDB" id="A0A1J4K6R7"/>
<dbReference type="GO" id="GO:0003676">
    <property type="term" value="F:nucleic acid binding"/>
    <property type="evidence" value="ECO:0007669"/>
    <property type="project" value="InterPro"/>
</dbReference>
<dbReference type="Pfam" id="PF00665">
    <property type="entry name" value="rve"/>
    <property type="match status" value="1"/>
</dbReference>
<keyword evidence="3" id="KW-1185">Reference proteome</keyword>
<dbReference type="InterPro" id="IPR036397">
    <property type="entry name" value="RNaseH_sf"/>
</dbReference>
<dbReference type="VEuPathDB" id="TrichDB:TRFO_27217"/>
<evidence type="ECO:0000313" key="2">
    <source>
        <dbReference type="EMBL" id="OHT05149.1"/>
    </source>
</evidence>
<dbReference type="InterPro" id="IPR001584">
    <property type="entry name" value="Integrase_cat-core"/>
</dbReference>
<dbReference type="GeneID" id="94840107"/>
<evidence type="ECO:0000259" key="1">
    <source>
        <dbReference type="PROSITE" id="PS50994"/>
    </source>
</evidence>
<evidence type="ECO:0000313" key="3">
    <source>
        <dbReference type="Proteomes" id="UP000179807"/>
    </source>
</evidence>
<dbReference type="Proteomes" id="UP000179807">
    <property type="component" value="Unassembled WGS sequence"/>
</dbReference>
<dbReference type="PROSITE" id="PS50994">
    <property type="entry name" value="INTEGRASE"/>
    <property type="match status" value="1"/>
</dbReference>
<gene>
    <name evidence="2" type="ORF">TRFO_27217</name>
</gene>
<sequence>MRRIQRKCKYFVVTQTVSNGHLLKIKKEIENGVSIKKILRREHMTKKTLMKQFELAHIPFPTLMKGRKKKKPTNYQINAVISYTNKFHVGYIRCTDDLKHEGTVMTAHQTYNIYKLLDLFLKRNGDDSENLHKTSQEVDTQKICFLRYHAKYVNQIWHTDLHIIPKHLTIYQDNEEEEEEILYLLAFLDDRSRYLLHASIIHDKKCSTIAKELEKVLKDYPKPARIVNDNGSEFDGKEYKDVLDNNGIIMWKTSPFAPHQNGKIERLWLTFDDVNAISLTEFVNKYNNCWIHRGLKVQEKKPLTPSDVWKNEQHWIHGMEDLIIYHQ</sequence>
<dbReference type="SUPFAM" id="SSF53098">
    <property type="entry name" value="Ribonuclease H-like"/>
    <property type="match status" value="1"/>
</dbReference>
<reference evidence="2" key="1">
    <citation type="submission" date="2016-10" db="EMBL/GenBank/DDBJ databases">
        <authorList>
            <person name="Benchimol M."/>
            <person name="Almeida L.G."/>
            <person name="Vasconcelos A.T."/>
            <person name="Perreira-Neves A."/>
            <person name="Rosa I.A."/>
            <person name="Tasca T."/>
            <person name="Bogo M.R."/>
            <person name="de Souza W."/>
        </authorList>
    </citation>
    <scope>NUCLEOTIDE SEQUENCE [LARGE SCALE GENOMIC DNA]</scope>
    <source>
        <strain evidence="2">K</strain>
    </source>
</reference>
<organism evidence="2 3">
    <name type="scientific">Tritrichomonas foetus</name>
    <dbReference type="NCBI Taxonomy" id="1144522"/>
    <lineage>
        <taxon>Eukaryota</taxon>
        <taxon>Metamonada</taxon>
        <taxon>Parabasalia</taxon>
        <taxon>Tritrichomonadida</taxon>
        <taxon>Tritrichomonadidae</taxon>
        <taxon>Tritrichomonas</taxon>
    </lineage>
</organism>
<dbReference type="Gene3D" id="3.30.420.10">
    <property type="entry name" value="Ribonuclease H-like superfamily/Ribonuclease H"/>
    <property type="match status" value="1"/>
</dbReference>
<dbReference type="EMBL" id="MLAK01000768">
    <property type="protein sequence ID" value="OHT05149.1"/>
    <property type="molecule type" value="Genomic_DNA"/>
</dbReference>
<accession>A0A1J4K6R7</accession>
<protein>
    <recommendedName>
        <fullName evidence="1">Integrase catalytic domain-containing protein</fullName>
    </recommendedName>
</protein>